<keyword evidence="1" id="KW-0175">Coiled coil</keyword>
<sequence>MSNEFDKVYVDELLTQRISFVKEINGNYADQNRPEDAKPVYFPSSIKIDDLTIQNIKGKKVTYEINGEDIIETLPPNFPDGLQVNGKNIMEEIDTTNTTVQTNYDDLNNKINSTNTTVQSNYDDLNNKINSTNGNVSGNYDDLNNKINSTNGNVSGNYDDLNNKINQTNTTVKSNYDELNNKINQANSKSTNYYNILNTNKANITYVDQQLKNKINEVDYYFHPSLFQNVEKIDDAVWFCVIKDVYHLKKSDHQMTTDFKNYETVQDQLHYNSEILNINAVSNFQYIDNKVVSFVNVKISNQWKNLICYSRDCINWYPCTIVNETNLFTELTLRIFTVGTKLIMFKLPYGQKTKEYYVSQEGVIFNKYTLGTDIDLDMDSKWCYANNQYFILNSNKVYYSNIINSGYTEILQTEGNVKAIGYIQNNYVALAGRQVSSYPRTNARKIYSTTNLTSDWNVVYSYESQQSINMEFQNIINIDNYLIAYGYGNMINYSIDGINWKEISSNLNLNIINLGIFNNKMLLMSFQTNSTTLSLYQINLNLHDGLDFTNDQFTQKTQEINEKFVQNTQEINDQITQKAQEIDGKIEGNHEWTLATFRIKANTDWVQGCLDLKADRKHIHYVKKVLREVKSTLFESKLIQTIDQKRDDNVIMIRYKRPNENDKIDVKVEYLQNDNTSTYDYFEFYEDIFLKFPMIGDVQSGPESITLIYVDATDVIDVLGNKVDKIQTMTLNVNQANQIPTTIDQLTEPTNTSPGTFRLKQSNANSLQLKMKNGTEQVVHPSEEFEFNLSDIASLAYTYQPLNLFDMIYPIGSIYVSINSTSPEKIFGGKWQQITDRFLYCSNSGLETGGSKTITGANLPSHSHYIDLNTQDSGWHNHSAYNRGWNSVSNRDSPNVQVMSRSYIRKKEI</sequence>
<dbReference type="Proteomes" id="UP000001542">
    <property type="component" value="Unassembled WGS sequence"/>
</dbReference>
<dbReference type="AlphaFoldDB" id="A2DJG2"/>
<evidence type="ECO:0000313" key="3">
    <source>
        <dbReference type="EMBL" id="EAY19549.1"/>
    </source>
</evidence>
<gene>
    <name evidence="3" type="ORF">TVAG_136800</name>
</gene>
<dbReference type="InterPro" id="IPR053827">
    <property type="entry name" value="Gp10_C"/>
</dbReference>
<dbReference type="VEuPathDB" id="TrichDB:TVAGG3_0033630"/>
<keyword evidence="4" id="KW-1185">Reference proteome</keyword>
<dbReference type="InParanoid" id="A2DJG2"/>
<dbReference type="PANTHER" id="PTHR19051:SF32">
    <property type="entry name" value="KERATIN-ASSOCIATED PROTEIN 13-3"/>
    <property type="match status" value="1"/>
</dbReference>
<dbReference type="Pfam" id="PF21939">
    <property type="entry name" value="Gp10_C"/>
    <property type="match status" value="1"/>
</dbReference>
<evidence type="ECO:0000313" key="4">
    <source>
        <dbReference type="Proteomes" id="UP000001542"/>
    </source>
</evidence>
<dbReference type="PANTHER" id="PTHR19051">
    <property type="entry name" value="KERATIN-ASSOCIATED PROTEIN"/>
    <property type="match status" value="1"/>
</dbReference>
<name>A2DJG2_TRIV3</name>
<evidence type="ECO:0000259" key="2">
    <source>
        <dbReference type="Pfam" id="PF21939"/>
    </source>
</evidence>
<dbReference type="EMBL" id="DS113207">
    <property type="protein sequence ID" value="EAY19549.1"/>
    <property type="molecule type" value="Genomic_DNA"/>
</dbReference>
<feature type="coiled-coil region" evidence="1">
    <location>
        <begin position="162"/>
        <end position="189"/>
    </location>
</feature>
<protein>
    <recommendedName>
        <fullName evidence="2">Baseplate structural protein Gp10 C-terminal domain-containing protein</fullName>
    </recommendedName>
</protein>
<accession>A2DJG2</accession>
<evidence type="ECO:0000256" key="1">
    <source>
        <dbReference type="SAM" id="Coils"/>
    </source>
</evidence>
<feature type="domain" description="Baseplate structural protein Gp10 C-terminal" evidence="2">
    <location>
        <begin position="804"/>
        <end position="876"/>
    </location>
</feature>
<reference evidence="3" key="2">
    <citation type="journal article" date="2007" name="Science">
        <title>Draft genome sequence of the sexually transmitted pathogen Trichomonas vaginalis.</title>
        <authorList>
            <person name="Carlton J.M."/>
            <person name="Hirt R.P."/>
            <person name="Silva J.C."/>
            <person name="Delcher A.L."/>
            <person name="Schatz M."/>
            <person name="Zhao Q."/>
            <person name="Wortman J.R."/>
            <person name="Bidwell S.L."/>
            <person name="Alsmark U.C.M."/>
            <person name="Besteiro S."/>
            <person name="Sicheritz-Ponten T."/>
            <person name="Noel C.J."/>
            <person name="Dacks J.B."/>
            <person name="Foster P.G."/>
            <person name="Simillion C."/>
            <person name="Van de Peer Y."/>
            <person name="Miranda-Saavedra D."/>
            <person name="Barton G.J."/>
            <person name="Westrop G.D."/>
            <person name="Mueller S."/>
            <person name="Dessi D."/>
            <person name="Fiori P.L."/>
            <person name="Ren Q."/>
            <person name="Paulsen I."/>
            <person name="Zhang H."/>
            <person name="Bastida-Corcuera F.D."/>
            <person name="Simoes-Barbosa A."/>
            <person name="Brown M.T."/>
            <person name="Hayes R.D."/>
            <person name="Mukherjee M."/>
            <person name="Okumura C.Y."/>
            <person name="Schneider R."/>
            <person name="Smith A.J."/>
            <person name="Vanacova S."/>
            <person name="Villalvazo M."/>
            <person name="Haas B.J."/>
            <person name="Pertea M."/>
            <person name="Feldblyum T.V."/>
            <person name="Utterback T.R."/>
            <person name="Shu C.L."/>
            <person name="Osoegawa K."/>
            <person name="de Jong P.J."/>
            <person name="Hrdy I."/>
            <person name="Horvathova L."/>
            <person name="Zubacova Z."/>
            <person name="Dolezal P."/>
            <person name="Malik S.B."/>
            <person name="Logsdon J.M. Jr."/>
            <person name="Henze K."/>
            <person name="Gupta A."/>
            <person name="Wang C.C."/>
            <person name="Dunne R.L."/>
            <person name="Upcroft J.A."/>
            <person name="Upcroft P."/>
            <person name="White O."/>
            <person name="Salzberg S.L."/>
            <person name="Tang P."/>
            <person name="Chiu C.-H."/>
            <person name="Lee Y.-S."/>
            <person name="Embley T.M."/>
            <person name="Coombs G.H."/>
            <person name="Mottram J.C."/>
            <person name="Tachezy J."/>
            <person name="Fraser-Liggett C.M."/>
            <person name="Johnson P.J."/>
        </authorList>
    </citation>
    <scope>NUCLEOTIDE SEQUENCE [LARGE SCALE GENOMIC DNA]</scope>
    <source>
        <strain evidence="3">G3</strain>
    </source>
</reference>
<dbReference type="VEuPathDB" id="TrichDB:TVAGG3_0918860"/>
<dbReference type="VEuPathDB" id="TrichDB:TVAG_136800"/>
<reference evidence="3" key="1">
    <citation type="submission" date="2006-10" db="EMBL/GenBank/DDBJ databases">
        <authorList>
            <person name="Amadeo P."/>
            <person name="Zhao Q."/>
            <person name="Wortman J."/>
            <person name="Fraser-Liggett C."/>
            <person name="Carlton J."/>
        </authorList>
    </citation>
    <scope>NUCLEOTIDE SEQUENCE</scope>
    <source>
        <strain evidence="3">G3</strain>
    </source>
</reference>
<organism evidence="3 4">
    <name type="scientific">Trichomonas vaginalis (strain ATCC PRA-98 / G3)</name>
    <dbReference type="NCBI Taxonomy" id="412133"/>
    <lineage>
        <taxon>Eukaryota</taxon>
        <taxon>Metamonada</taxon>
        <taxon>Parabasalia</taxon>
        <taxon>Trichomonadida</taxon>
        <taxon>Trichomonadidae</taxon>
        <taxon>Trichomonas</taxon>
    </lineage>
</organism>
<proteinExistence type="predicted"/>